<dbReference type="Proteomes" id="UP000053660">
    <property type="component" value="Unassembled WGS sequence"/>
</dbReference>
<keyword evidence="2" id="KW-1185">Reference proteome</keyword>
<proteinExistence type="predicted"/>
<accession>A0A0B1TFC5</accession>
<reference evidence="1 2" key="1">
    <citation type="submission" date="2014-03" db="EMBL/GenBank/DDBJ databases">
        <title>Draft genome of the hookworm Oesophagostomum dentatum.</title>
        <authorList>
            <person name="Mitreva M."/>
        </authorList>
    </citation>
    <scope>NUCLEOTIDE SEQUENCE [LARGE SCALE GENOMIC DNA]</scope>
    <source>
        <strain evidence="1 2">OD-Hann</strain>
    </source>
</reference>
<gene>
    <name evidence="1" type="ORF">OESDEN_05544</name>
</gene>
<organism evidence="1 2">
    <name type="scientific">Oesophagostomum dentatum</name>
    <name type="common">Nodular worm</name>
    <dbReference type="NCBI Taxonomy" id="61180"/>
    <lineage>
        <taxon>Eukaryota</taxon>
        <taxon>Metazoa</taxon>
        <taxon>Ecdysozoa</taxon>
        <taxon>Nematoda</taxon>
        <taxon>Chromadorea</taxon>
        <taxon>Rhabditida</taxon>
        <taxon>Rhabditina</taxon>
        <taxon>Rhabditomorpha</taxon>
        <taxon>Strongyloidea</taxon>
        <taxon>Strongylidae</taxon>
        <taxon>Oesophagostomum</taxon>
    </lineage>
</organism>
<dbReference type="EMBL" id="KN550297">
    <property type="protein sequence ID" value="KHJ94522.1"/>
    <property type="molecule type" value="Genomic_DNA"/>
</dbReference>
<dbReference type="AlphaFoldDB" id="A0A0B1TFC5"/>
<protein>
    <submittedName>
        <fullName evidence="1">Uncharacterized protein</fullName>
    </submittedName>
</protein>
<sequence length="96" mass="11063">MSRLSRTLPTSLATQMRTYLLKSIATRHIRTKLPARNAARLLKYLREDYLSTTAFRISLRKCPSDQKKNQQMCHCLSSLTPTSAYTERLYVGLVVQ</sequence>
<evidence type="ECO:0000313" key="2">
    <source>
        <dbReference type="Proteomes" id="UP000053660"/>
    </source>
</evidence>
<name>A0A0B1TFC5_OESDE</name>
<evidence type="ECO:0000313" key="1">
    <source>
        <dbReference type="EMBL" id="KHJ94522.1"/>
    </source>
</evidence>